<proteinExistence type="predicted"/>
<dbReference type="Proteomes" id="UP000654922">
    <property type="component" value="Unassembled WGS sequence"/>
</dbReference>
<evidence type="ECO:0000313" key="3">
    <source>
        <dbReference type="Proteomes" id="UP000654922"/>
    </source>
</evidence>
<reference evidence="2" key="1">
    <citation type="submission" date="2020-06" db="EMBL/GenBank/DDBJ databases">
        <title>Draft genome sequences of strains closely related to Aspergillus parafelis and Aspergillus hiratsukae.</title>
        <authorList>
            <person name="Dos Santos R.A.C."/>
            <person name="Rivero-Menendez O."/>
            <person name="Steenwyk J.L."/>
            <person name="Mead M.E."/>
            <person name="Goldman G.H."/>
            <person name="Alastruey-Izquierdo A."/>
            <person name="Rokas A."/>
        </authorList>
    </citation>
    <scope>NUCLEOTIDE SEQUENCE</scope>
    <source>
        <strain evidence="2">CNM-CM5623</strain>
    </source>
</reference>
<evidence type="ECO:0000256" key="1">
    <source>
        <dbReference type="SAM" id="Phobius"/>
    </source>
</evidence>
<name>A0A8H6Q1R6_9EURO</name>
<keyword evidence="1" id="KW-0812">Transmembrane</keyword>
<evidence type="ECO:0000313" key="2">
    <source>
        <dbReference type="EMBL" id="KAF7164463.1"/>
    </source>
</evidence>
<keyword evidence="1" id="KW-0472">Membrane</keyword>
<dbReference type="EMBL" id="JACBAE010001331">
    <property type="protein sequence ID" value="KAF7164463.1"/>
    <property type="molecule type" value="Genomic_DNA"/>
</dbReference>
<comment type="caution">
    <text evidence="2">The sequence shown here is derived from an EMBL/GenBank/DDBJ whole genome shotgun (WGS) entry which is preliminary data.</text>
</comment>
<protein>
    <submittedName>
        <fullName evidence="2">Uncharacterized protein</fullName>
    </submittedName>
</protein>
<feature type="transmembrane region" description="Helical" evidence="1">
    <location>
        <begin position="177"/>
        <end position="198"/>
    </location>
</feature>
<dbReference type="AlphaFoldDB" id="A0A8H6Q1R6"/>
<accession>A0A8H6Q1R6</accession>
<sequence>MKNHTWRWWPLYSKEAIYDFMMGVLDLCKMSKEKILAKPPHEYFTATDRACFRSLQYSIDIRPNEWIDLPGPVEWWPDDYDFIYWGWEVRNEDTVLIQGRRDALDLLFADGVPVNWSDSELLLEDISLKKMDLNPFGYGYPGTLPWFRTPPDQLSKMATTIQMPPLKGDIAVDDGNYFMIGFFICFGVYLILHSPLLLEFARKGPSATVLALPTTRVPFLLGLSCGFLMNGYCDENKFGLQILESPTMRTSYPVVYCYFGSNKSNPQYFKYMHYDTGKARLSQTRRSQQQPQEDAFQRILVEFWKTHKLKEKTLRRLWDLRSGSKINPAQFILFQALRLLLEITRLFKPSSGIQEAFI</sequence>
<gene>
    <name evidence="2" type="ORF">CNMCM5623_009010</name>
</gene>
<organism evidence="2 3">
    <name type="scientific">Aspergillus felis</name>
    <dbReference type="NCBI Taxonomy" id="1287682"/>
    <lineage>
        <taxon>Eukaryota</taxon>
        <taxon>Fungi</taxon>
        <taxon>Dikarya</taxon>
        <taxon>Ascomycota</taxon>
        <taxon>Pezizomycotina</taxon>
        <taxon>Eurotiomycetes</taxon>
        <taxon>Eurotiomycetidae</taxon>
        <taxon>Eurotiales</taxon>
        <taxon>Aspergillaceae</taxon>
        <taxon>Aspergillus</taxon>
        <taxon>Aspergillus subgen. Fumigati</taxon>
    </lineage>
</organism>
<keyword evidence="1" id="KW-1133">Transmembrane helix</keyword>
<dbReference type="OrthoDB" id="3501647at2759"/>